<dbReference type="EMBL" id="MG646669">
    <property type="protein sequence ID" value="AUM59154.1"/>
    <property type="molecule type" value="Genomic_DNA"/>
</dbReference>
<dbReference type="OrthoDB" id="21422at10239"/>
<evidence type="ECO:0000313" key="1">
    <source>
        <dbReference type="EMBL" id="AUM59154.1"/>
    </source>
</evidence>
<dbReference type="GO" id="GO:0016874">
    <property type="term" value="F:ligase activity"/>
    <property type="evidence" value="ECO:0007669"/>
    <property type="project" value="UniProtKB-KW"/>
</dbReference>
<reference evidence="1 2" key="1">
    <citation type="submission" date="2017-12" db="EMBL/GenBank/DDBJ databases">
        <title>Salmonella phage assemble.</title>
        <authorList>
            <person name="Han H."/>
            <person name="Li X."/>
            <person name="Wang X."/>
            <person name="Zheng S."/>
            <person name="Zhang C."/>
            <person name="Zou Y."/>
            <person name="Zou J."/>
        </authorList>
    </citation>
    <scope>NUCLEOTIDE SEQUENCE [LARGE SCALE GENOMIC DNA]</scope>
</reference>
<dbReference type="Proteomes" id="UP000241219">
    <property type="component" value="Segment"/>
</dbReference>
<keyword evidence="2" id="KW-1185">Reference proteome</keyword>
<gene>
    <name evidence="1" type="ORF">BPS17W1_66</name>
</gene>
<keyword evidence="1" id="KW-0436">Ligase</keyword>
<sequence>MTVEDKFKNAVLTEDGELETFILRVDGKLFRCRCGSNCFHKPDSTKLDIYECNSCGVRFLGKIKDMQ</sequence>
<accession>A0A2I6PGG5</accession>
<protein>
    <submittedName>
        <fullName evidence="1">DNA ligase</fullName>
    </submittedName>
</protein>
<evidence type="ECO:0000313" key="2">
    <source>
        <dbReference type="Proteomes" id="UP000241219"/>
    </source>
</evidence>
<organism evidence="1 2">
    <name type="scientific">Salmonella phage BPS17W1</name>
    <dbReference type="NCBI Taxonomy" id="2060124"/>
    <lineage>
        <taxon>Viruses</taxon>
        <taxon>Duplodnaviria</taxon>
        <taxon>Heunggongvirae</taxon>
        <taxon>Uroviricota</taxon>
        <taxon>Caudoviricetes</taxon>
        <taxon>Andersonviridae</taxon>
        <taxon>Ounavirinae</taxon>
        <taxon>Felixounavirus</taxon>
        <taxon>Felixounavirus BPS17W1</taxon>
    </lineage>
</organism>
<proteinExistence type="predicted"/>
<name>A0A2I6PGG5_9CAUD</name>